<comment type="caution">
    <text evidence="1">The sequence shown here is derived from an EMBL/GenBank/DDBJ whole genome shotgun (WGS) entry which is preliminary data.</text>
</comment>
<reference evidence="1" key="1">
    <citation type="journal article" date="2014" name="Front. Microbiol.">
        <title>High frequency of phylogenetically diverse reductive dehalogenase-homologous genes in deep subseafloor sedimentary metagenomes.</title>
        <authorList>
            <person name="Kawai M."/>
            <person name="Futagami T."/>
            <person name="Toyoda A."/>
            <person name="Takaki Y."/>
            <person name="Nishi S."/>
            <person name="Hori S."/>
            <person name="Arai W."/>
            <person name="Tsubouchi T."/>
            <person name="Morono Y."/>
            <person name="Uchiyama I."/>
            <person name="Ito T."/>
            <person name="Fujiyama A."/>
            <person name="Inagaki F."/>
            <person name="Takami H."/>
        </authorList>
    </citation>
    <scope>NUCLEOTIDE SEQUENCE</scope>
    <source>
        <strain evidence="1">Expedition CK06-06</strain>
    </source>
</reference>
<dbReference type="EMBL" id="BARS01029915">
    <property type="protein sequence ID" value="GAG10043.1"/>
    <property type="molecule type" value="Genomic_DNA"/>
</dbReference>
<accession>X0VC51</accession>
<name>X0VC51_9ZZZZ</name>
<dbReference type="AlphaFoldDB" id="X0VC51"/>
<sequence>MPAIMTIYVGEKETPKAIVVAGALYCGECHPQPEPIEMPEIY</sequence>
<protein>
    <submittedName>
        <fullName evidence="1">Uncharacterized protein</fullName>
    </submittedName>
</protein>
<gene>
    <name evidence="1" type="ORF">S01H1_46702</name>
</gene>
<evidence type="ECO:0000313" key="1">
    <source>
        <dbReference type="EMBL" id="GAG10043.1"/>
    </source>
</evidence>
<organism evidence="1">
    <name type="scientific">marine sediment metagenome</name>
    <dbReference type="NCBI Taxonomy" id="412755"/>
    <lineage>
        <taxon>unclassified sequences</taxon>
        <taxon>metagenomes</taxon>
        <taxon>ecological metagenomes</taxon>
    </lineage>
</organism>
<proteinExistence type="predicted"/>